<evidence type="ECO:0000256" key="5">
    <source>
        <dbReference type="ARBA" id="ARBA00022691"/>
    </source>
</evidence>
<sequence length="882" mass="100865">MPVLIDEDEVLNGFADVSLSEDDLAIDPAQLINLTNNEDGYLEAGPRGIEGSSTNISEPASVHRGGAQVEIRPSLSNYPKSLYEGCDTLIPSTPERIALENVLQEYHSQKDAASSMAMDDGCIMLSLYDFRIYRPAGPKGSKIKTSRQFEMEPLHHLKKGTGCDELLFDGTISVDNVQHYVQGVRFQTMAIEGYGDPSIHSVRDHISIQSPLAFAKHVWYLLKEPSSEYLPYHKPFLWVADFAKHAVDYMAKHENVSLHHFKSKFHEWFHQQHSQNEICQEWFSHFGRHDFRQAFNAYAGFLWKESWSVVKHPHNDPIWAEINYISDEKGLKMTGGSRTVITPFVFKNFKHISQLTEFFEVYKPNNRRMVNAWKQRKTLMGFVEAQNAQCLAMDDTVLEKGKIQKGDFVVVRPDAETIWKDGSNLWYAYIQEIHKDRHGELFNVIWLYAPSATTLAGGAYPFANELFFSGHCNCDEGRLRIHDIIGKIDVKWLKPRTMPEELASEQFHFFMRQKYDTKNHCFVTLKDSDFLCACNKQLSIFDELVTRICIGDPVLVPFTTDGKPSKRPLDDYDSSDKISDTLEPVVVTNFLYETQKVNVRRLIRRRRDSQSRQNELVWTEEFLEISPEIVGEKCHIRFFQEKDINTGNIPPPYNRNGSGNCWYITTRRKQEGEFEKLDLPYPTGLNEGLDPVTPSPRPKMVGLDTFCGGGNFGRGLAEGMAVEFVYAIDWVKNAVSTYKANHSGQKPCWVYWGSVNDYLKEVMNGSKMECFAKIGGIDFIAAGSPCQGFSGLQRDKASESSLRNISMVASVAAFVDFYRPKYALLENVVAMAHRGKEQLGIFPQLLCTLVGMGYQQSMVKDTQEWAYIDDHHCLRRFMWHQR</sequence>
<organism evidence="10 11">
    <name type="scientific">Neofusicoccum ribis</name>
    <dbReference type="NCBI Taxonomy" id="45134"/>
    <lineage>
        <taxon>Eukaryota</taxon>
        <taxon>Fungi</taxon>
        <taxon>Dikarya</taxon>
        <taxon>Ascomycota</taxon>
        <taxon>Pezizomycotina</taxon>
        <taxon>Dothideomycetes</taxon>
        <taxon>Dothideomycetes incertae sedis</taxon>
        <taxon>Botryosphaeriales</taxon>
        <taxon>Botryosphaeriaceae</taxon>
        <taxon>Neofusicoccum</taxon>
    </lineage>
</organism>
<dbReference type="Gene3D" id="2.30.30.490">
    <property type="match status" value="1"/>
</dbReference>
<dbReference type="PROSITE" id="PS51038">
    <property type="entry name" value="BAH"/>
    <property type="match status" value="1"/>
</dbReference>
<dbReference type="Pfam" id="PF25423">
    <property type="entry name" value="DUF7893"/>
    <property type="match status" value="1"/>
</dbReference>
<dbReference type="SUPFAM" id="SSF53335">
    <property type="entry name" value="S-adenosyl-L-methionine-dependent methyltransferases"/>
    <property type="match status" value="1"/>
</dbReference>
<dbReference type="InterPro" id="IPR001525">
    <property type="entry name" value="C5_MeTfrase"/>
</dbReference>
<evidence type="ECO:0000256" key="7">
    <source>
        <dbReference type="ARBA" id="ARBA00023242"/>
    </source>
</evidence>
<keyword evidence="6" id="KW-0238">DNA-binding</keyword>
<keyword evidence="11" id="KW-1185">Reference proteome</keyword>
<comment type="subcellular location">
    <subcellularLocation>
        <location evidence="1">Nucleus</location>
    </subcellularLocation>
</comment>
<evidence type="ECO:0000256" key="3">
    <source>
        <dbReference type="ARBA" id="ARBA00022603"/>
    </source>
</evidence>
<keyword evidence="7" id="KW-0539">Nucleus</keyword>
<feature type="domain" description="BAH" evidence="9">
    <location>
        <begin position="401"/>
        <end position="526"/>
    </location>
</feature>
<keyword evidence="5" id="KW-0949">S-adenosyl-L-methionine</keyword>
<evidence type="ECO:0000256" key="1">
    <source>
        <dbReference type="ARBA" id="ARBA00004123"/>
    </source>
</evidence>
<comment type="caution">
    <text evidence="10">The sequence shown here is derived from an EMBL/GenBank/DDBJ whole genome shotgun (WGS) entry which is preliminary data.</text>
</comment>
<dbReference type="Pfam" id="PF00145">
    <property type="entry name" value="DNA_methylase"/>
    <property type="match status" value="1"/>
</dbReference>
<dbReference type="InterPro" id="IPR050390">
    <property type="entry name" value="C5-Methyltransferase"/>
</dbReference>
<dbReference type="PROSITE" id="PS00094">
    <property type="entry name" value="C5_MTASE_1"/>
    <property type="match status" value="1"/>
</dbReference>
<dbReference type="EMBL" id="JAJVDC020000282">
    <property type="protein sequence ID" value="KAL1616059.1"/>
    <property type="molecule type" value="Genomic_DNA"/>
</dbReference>
<evidence type="ECO:0000313" key="11">
    <source>
        <dbReference type="Proteomes" id="UP001521116"/>
    </source>
</evidence>
<dbReference type="InterPro" id="IPR043151">
    <property type="entry name" value="BAH_sf"/>
</dbReference>
<reference evidence="10 11" key="1">
    <citation type="submission" date="2024-02" db="EMBL/GenBank/DDBJ databases">
        <title>De novo assembly and annotation of 12 fungi associated with fruit tree decline syndrome in Ontario, Canada.</title>
        <authorList>
            <person name="Sulman M."/>
            <person name="Ellouze W."/>
            <person name="Ilyukhin E."/>
        </authorList>
    </citation>
    <scope>NUCLEOTIDE SEQUENCE [LARGE SCALE GENOMIC DNA]</scope>
    <source>
        <strain evidence="10 11">M1-105</strain>
    </source>
</reference>
<keyword evidence="4" id="KW-0808">Transferase</keyword>
<evidence type="ECO:0000256" key="4">
    <source>
        <dbReference type="ARBA" id="ARBA00022679"/>
    </source>
</evidence>
<evidence type="ECO:0000313" key="10">
    <source>
        <dbReference type="EMBL" id="KAL1616059.1"/>
    </source>
</evidence>
<dbReference type="Proteomes" id="UP001521116">
    <property type="component" value="Unassembled WGS sequence"/>
</dbReference>
<evidence type="ECO:0000259" key="9">
    <source>
        <dbReference type="PROSITE" id="PS51038"/>
    </source>
</evidence>
<dbReference type="PANTHER" id="PTHR10629">
    <property type="entry name" value="CYTOSINE-SPECIFIC METHYLTRANSFERASE"/>
    <property type="match status" value="1"/>
</dbReference>
<dbReference type="Gene3D" id="3.40.50.150">
    <property type="entry name" value="Vaccinia Virus protein VP39"/>
    <property type="match status" value="1"/>
</dbReference>
<dbReference type="InterPro" id="IPR057215">
    <property type="entry name" value="DUF7893"/>
</dbReference>
<accession>A0ABR3SBW0</accession>
<evidence type="ECO:0000256" key="6">
    <source>
        <dbReference type="ARBA" id="ARBA00023125"/>
    </source>
</evidence>
<name>A0ABR3SBW0_9PEZI</name>
<feature type="region of interest" description="Disordered" evidence="8">
    <location>
        <begin position="43"/>
        <end position="67"/>
    </location>
</feature>
<dbReference type="InterPro" id="IPR029063">
    <property type="entry name" value="SAM-dependent_MTases_sf"/>
</dbReference>
<proteinExistence type="predicted"/>
<gene>
    <name evidence="10" type="ORF">SLS56_011574</name>
</gene>
<dbReference type="InterPro" id="IPR018117">
    <property type="entry name" value="C5_DNA_meth_AS"/>
</dbReference>
<dbReference type="InterPro" id="IPR001025">
    <property type="entry name" value="BAH_dom"/>
</dbReference>
<keyword evidence="3" id="KW-0489">Methyltransferase</keyword>
<evidence type="ECO:0000256" key="2">
    <source>
        <dbReference type="ARBA" id="ARBA00011975"/>
    </source>
</evidence>
<protein>
    <recommendedName>
        <fullName evidence="2">DNA (cytosine-5-)-methyltransferase</fullName>
        <ecNumber evidence="2">2.1.1.37</ecNumber>
    </recommendedName>
</protein>
<dbReference type="EC" id="2.1.1.37" evidence="2"/>
<evidence type="ECO:0000256" key="8">
    <source>
        <dbReference type="SAM" id="MobiDB-lite"/>
    </source>
</evidence>
<dbReference type="PANTHER" id="PTHR10629:SF54">
    <property type="entry name" value="DNA METHYLTRANSFERASE DIM-2"/>
    <property type="match status" value="1"/>
</dbReference>